<protein>
    <recommendedName>
        <fullName evidence="4">Copper chaperone PCu(A)C</fullName>
    </recommendedName>
</protein>
<feature type="signal peptide" evidence="1">
    <location>
        <begin position="1"/>
        <end position="30"/>
    </location>
</feature>
<keyword evidence="3" id="KW-1185">Reference proteome</keyword>
<dbReference type="AlphaFoldDB" id="A0A1V8RRP7"/>
<gene>
    <name evidence="2" type="ORF">BFN67_16930</name>
</gene>
<dbReference type="Gene3D" id="2.60.40.1890">
    <property type="entry name" value="PCu(A)C copper chaperone"/>
    <property type="match status" value="1"/>
</dbReference>
<feature type="chain" id="PRO_5010705896" description="Copper chaperone PCu(A)C" evidence="1">
    <location>
        <begin position="31"/>
        <end position="153"/>
    </location>
</feature>
<dbReference type="InterPro" id="IPR007410">
    <property type="entry name" value="LpqE-like"/>
</dbReference>
<accession>A0A1V8RRP7</accession>
<dbReference type="STRING" id="1873176.BFN67_16930"/>
<dbReference type="PANTHER" id="PTHR36302">
    <property type="entry name" value="BLR7088 PROTEIN"/>
    <property type="match status" value="1"/>
</dbReference>
<dbReference type="Pfam" id="PF04314">
    <property type="entry name" value="PCuAC"/>
    <property type="match status" value="1"/>
</dbReference>
<evidence type="ECO:0000313" key="3">
    <source>
        <dbReference type="Proteomes" id="UP000191905"/>
    </source>
</evidence>
<dbReference type="PANTHER" id="PTHR36302:SF1">
    <property type="entry name" value="COPPER CHAPERONE PCU(A)C"/>
    <property type="match status" value="1"/>
</dbReference>
<comment type="caution">
    <text evidence="2">The sequence shown here is derived from an EMBL/GenBank/DDBJ whole genome shotgun (WGS) entry which is preliminary data.</text>
</comment>
<dbReference type="RefSeq" id="WP_158083503.1">
    <property type="nucleotide sequence ID" value="NZ_MDET01000013.1"/>
</dbReference>
<evidence type="ECO:0000256" key="1">
    <source>
        <dbReference type="SAM" id="SignalP"/>
    </source>
</evidence>
<dbReference type="InterPro" id="IPR036182">
    <property type="entry name" value="PCuAC_sf"/>
</dbReference>
<evidence type="ECO:0000313" key="2">
    <source>
        <dbReference type="EMBL" id="OQM75659.1"/>
    </source>
</evidence>
<name>A0A1V8RRP7_9HYPH</name>
<dbReference type="SUPFAM" id="SSF110087">
    <property type="entry name" value="DR1885-like metal-binding protein"/>
    <property type="match status" value="1"/>
</dbReference>
<dbReference type="InterPro" id="IPR058248">
    <property type="entry name" value="Lxx211020-like"/>
</dbReference>
<keyword evidence="1" id="KW-0732">Signal</keyword>
<reference evidence="2 3" key="1">
    <citation type="journal article" date="2016" name="Int. J. Syst. Evol. Microbiol.">
        <title>Pseudaminobacter manganicus sp. nov., isolated from sludge of a manganese mine.</title>
        <authorList>
            <person name="Li J."/>
            <person name="Huang J."/>
            <person name="Liao S."/>
            <person name="Wang G."/>
        </authorList>
    </citation>
    <scope>NUCLEOTIDE SEQUENCE [LARGE SCALE GENOMIC DNA]</scope>
    <source>
        <strain evidence="2 3">JH-7</strain>
    </source>
</reference>
<proteinExistence type="predicted"/>
<dbReference type="EMBL" id="MDET01000013">
    <property type="protein sequence ID" value="OQM75659.1"/>
    <property type="molecule type" value="Genomic_DNA"/>
</dbReference>
<dbReference type="Proteomes" id="UP000191905">
    <property type="component" value="Unassembled WGS sequence"/>
</dbReference>
<organism evidence="2 3">
    <name type="scientific">Manganibacter manganicus</name>
    <dbReference type="NCBI Taxonomy" id="1873176"/>
    <lineage>
        <taxon>Bacteria</taxon>
        <taxon>Pseudomonadati</taxon>
        <taxon>Pseudomonadota</taxon>
        <taxon>Alphaproteobacteria</taxon>
        <taxon>Hyphomicrobiales</taxon>
        <taxon>Phyllobacteriaceae</taxon>
        <taxon>Manganibacter</taxon>
    </lineage>
</organism>
<sequence>MKTQDQLSLRRRLLALAALALIVAPGVATAHSYKLGDIAVGHIWAAPPGSGESIAVYGPILNQGDTVSELTGATTPVAEEVRIRVATEETERWMDTVELEPGKPVALAPWRQHLWLTGLKRKLKEGDSFELTLEFGRAGTLTVQVEIEPEGGH</sequence>
<dbReference type="OrthoDB" id="9796962at2"/>
<evidence type="ECO:0008006" key="4">
    <source>
        <dbReference type="Google" id="ProtNLM"/>
    </source>
</evidence>